<accession>A0A0M4BQY9</accession>
<keyword evidence="1" id="KW-0808">Transferase</keyword>
<dbReference type="EMBL" id="KT336244">
    <property type="protein sequence ID" value="ALB75736.1"/>
    <property type="molecule type" value="Genomic_DNA"/>
</dbReference>
<name>A0A0M4BQY9_9BACT</name>
<evidence type="ECO:0000313" key="1">
    <source>
        <dbReference type="EMBL" id="ALB75736.1"/>
    </source>
</evidence>
<dbReference type="AlphaFoldDB" id="A0A0M4BQY9"/>
<dbReference type="Gene3D" id="3.90.550.10">
    <property type="entry name" value="Spore Coat Polysaccharide Biosynthesis Protein SpsA, Chain A"/>
    <property type="match status" value="1"/>
</dbReference>
<proteinExistence type="predicted"/>
<keyword evidence="1" id="KW-0489">Methyltransferase</keyword>
<dbReference type="GO" id="GO:0032259">
    <property type="term" value="P:methylation"/>
    <property type="evidence" value="ECO:0007669"/>
    <property type="project" value="UniProtKB-KW"/>
</dbReference>
<dbReference type="GO" id="GO:0008168">
    <property type="term" value="F:methyltransferase activity"/>
    <property type="evidence" value="ECO:0007669"/>
    <property type="project" value="UniProtKB-KW"/>
</dbReference>
<organism evidence="1">
    <name type="scientific">uncultured bacterium 3e18</name>
    <dbReference type="NCBI Taxonomy" id="1701369"/>
    <lineage>
        <taxon>Bacteria</taxon>
        <taxon>environmental samples</taxon>
    </lineage>
</organism>
<sequence>MENYIPVHSTPIQYTGHPSQVDVAVLILFFNRPEPLSAVFEQVRKARPSKLFLYQDGARGEKDMPGILACRKVVDEIDWECEVYQWYQEKNFGCDPSEYLSQKWAFSIVEKCIVLEDDDVPSVNFFAFCKELLDRYENDSRICMISGINYDEITPNMPYDYFFSTAFSIWGWASWRRVIDQWDEHYSFLDDTFNLQQLEEYIKERKYQKEFIEFCRHHRESGKAYYESIFHAAMFFNSGLSIVPTKNMINNLGATAGSTHFGGSNNLLPKGYRRIFTMKRYEQDFPLKHPRYIIENVGYKNRMFRIMAWGHPWIKIGRSFEELYLNLRYGNFQHIRKSLINRINKWLGRNKWR</sequence>
<dbReference type="SUPFAM" id="SSF53448">
    <property type="entry name" value="Nucleotide-diphospho-sugar transferases"/>
    <property type="match status" value="1"/>
</dbReference>
<protein>
    <submittedName>
        <fullName evidence="1">Putative methyltransferase FkbM</fullName>
    </submittedName>
</protein>
<dbReference type="InterPro" id="IPR029044">
    <property type="entry name" value="Nucleotide-diphossugar_trans"/>
</dbReference>
<reference evidence="1" key="1">
    <citation type="journal article" date="2015" name="Proc. Natl. Acad. Sci. U.S.A.">
        <title>Functional metagenomic discovery of bacterial effectors in the human microbiome and isolation of commendamide, a GPCR G2A/132 agonist.</title>
        <authorList>
            <person name="Cohen L.J."/>
            <person name="Kang H.S."/>
            <person name="Chu J."/>
            <person name="Huang Y.H."/>
            <person name="Gordon E.A."/>
            <person name="Reddy B.V."/>
            <person name="Ternei M.A."/>
            <person name="Craig J.W."/>
            <person name="Brady S.F."/>
        </authorList>
    </citation>
    <scope>NUCLEOTIDE SEQUENCE</scope>
</reference>